<dbReference type="Gene3D" id="3.40.800.10">
    <property type="entry name" value="Ureohydrolase domain"/>
    <property type="match status" value="1"/>
</dbReference>
<dbReference type="RefSeq" id="WP_380618244.1">
    <property type="nucleotide sequence ID" value="NZ_JBHSDK010000005.1"/>
</dbReference>
<keyword evidence="2 5" id="KW-0378">Hydrolase</keyword>
<name>A0ABV8TV50_9ACTN</name>
<organism evidence="5 6">
    <name type="scientific">Salininema proteolyticum</name>
    <dbReference type="NCBI Taxonomy" id="1607685"/>
    <lineage>
        <taxon>Bacteria</taxon>
        <taxon>Bacillati</taxon>
        <taxon>Actinomycetota</taxon>
        <taxon>Actinomycetes</taxon>
        <taxon>Glycomycetales</taxon>
        <taxon>Glycomycetaceae</taxon>
        <taxon>Salininema</taxon>
    </lineage>
</organism>
<proteinExistence type="inferred from homology"/>
<keyword evidence="1" id="KW-0479">Metal-binding</keyword>
<dbReference type="Pfam" id="PF00491">
    <property type="entry name" value="Arginase"/>
    <property type="match status" value="1"/>
</dbReference>
<evidence type="ECO:0000313" key="6">
    <source>
        <dbReference type="Proteomes" id="UP001595823"/>
    </source>
</evidence>
<evidence type="ECO:0000256" key="3">
    <source>
        <dbReference type="ARBA" id="ARBA00023211"/>
    </source>
</evidence>
<dbReference type="PROSITE" id="PS51409">
    <property type="entry name" value="ARGINASE_2"/>
    <property type="match status" value="1"/>
</dbReference>
<dbReference type="CDD" id="cd09999">
    <property type="entry name" value="Arginase-like_1"/>
    <property type="match status" value="1"/>
</dbReference>
<dbReference type="SUPFAM" id="SSF52768">
    <property type="entry name" value="Arginase/deacetylase"/>
    <property type="match status" value="1"/>
</dbReference>
<evidence type="ECO:0000256" key="2">
    <source>
        <dbReference type="ARBA" id="ARBA00022801"/>
    </source>
</evidence>
<keyword evidence="3" id="KW-0464">Manganese</keyword>
<comment type="similarity">
    <text evidence="4">Belongs to the arginase family.</text>
</comment>
<evidence type="ECO:0000313" key="5">
    <source>
        <dbReference type="EMBL" id="MFC4334477.1"/>
    </source>
</evidence>
<protein>
    <submittedName>
        <fullName evidence="5">Arginase family protein</fullName>
        <ecNumber evidence="5">3.5.3.-</ecNumber>
    </submittedName>
</protein>
<dbReference type="GO" id="GO:0016787">
    <property type="term" value="F:hydrolase activity"/>
    <property type="evidence" value="ECO:0007669"/>
    <property type="project" value="UniProtKB-KW"/>
</dbReference>
<comment type="caution">
    <text evidence="5">The sequence shown here is derived from an EMBL/GenBank/DDBJ whole genome shotgun (WGS) entry which is preliminary data.</text>
</comment>
<dbReference type="EC" id="3.5.3.-" evidence="5"/>
<sequence>MQRSIAILDAPSNLGLRPPEEGSVPGCHKAPGVLRDLGIVRRLEAEDAGVLTAPRYRPHRESGRVRNEGAIADYSAALADRLGPMLDDGSFPLVLGGDCSIVLGIALALKRRGRHGMAVLDGLDYRHPGNSEAYGSVGGENLALATGLGGALTDLEGARPYLRPEDVAVAGLRPDDEFAEEAAAAGILLVESGAVNSDPVGAAERVLDTVARDGVDGFWIHLDADVLDPSVMPAVDTPEPGGSYPPETAAHLARLIASPAALGMDVAIYDPDSDGDLSAGRVLCDLVVEAFDLARGPLPQ</sequence>
<evidence type="ECO:0000256" key="4">
    <source>
        <dbReference type="PROSITE-ProRule" id="PRU00742"/>
    </source>
</evidence>
<dbReference type="InterPro" id="IPR023696">
    <property type="entry name" value="Ureohydrolase_dom_sf"/>
</dbReference>
<dbReference type="PRINTS" id="PR00116">
    <property type="entry name" value="ARGINASE"/>
</dbReference>
<gene>
    <name evidence="5" type="ORF">ACFPET_04610</name>
</gene>
<accession>A0ABV8TV50</accession>
<reference evidence="6" key="1">
    <citation type="journal article" date="2019" name="Int. J. Syst. Evol. Microbiol.">
        <title>The Global Catalogue of Microorganisms (GCM) 10K type strain sequencing project: providing services to taxonomists for standard genome sequencing and annotation.</title>
        <authorList>
            <consortium name="The Broad Institute Genomics Platform"/>
            <consortium name="The Broad Institute Genome Sequencing Center for Infectious Disease"/>
            <person name="Wu L."/>
            <person name="Ma J."/>
        </authorList>
    </citation>
    <scope>NUCLEOTIDE SEQUENCE [LARGE SCALE GENOMIC DNA]</scope>
    <source>
        <strain evidence="6">IBRC-M 10908</strain>
    </source>
</reference>
<dbReference type="PANTHER" id="PTHR43782">
    <property type="entry name" value="ARGINASE"/>
    <property type="match status" value="1"/>
</dbReference>
<dbReference type="Proteomes" id="UP001595823">
    <property type="component" value="Unassembled WGS sequence"/>
</dbReference>
<dbReference type="InterPro" id="IPR006035">
    <property type="entry name" value="Ureohydrolase"/>
</dbReference>
<dbReference type="EMBL" id="JBHSDK010000005">
    <property type="protein sequence ID" value="MFC4334477.1"/>
    <property type="molecule type" value="Genomic_DNA"/>
</dbReference>
<dbReference type="PANTHER" id="PTHR43782:SF3">
    <property type="entry name" value="ARGINASE"/>
    <property type="match status" value="1"/>
</dbReference>
<evidence type="ECO:0000256" key="1">
    <source>
        <dbReference type="ARBA" id="ARBA00022723"/>
    </source>
</evidence>
<keyword evidence="6" id="KW-1185">Reference proteome</keyword>